<dbReference type="InterPro" id="IPR046348">
    <property type="entry name" value="SIS_dom_sf"/>
</dbReference>
<dbReference type="EMBL" id="JAAKZV010000140">
    <property type="protein sequence ID" value="NGN67395.1"/>
    <property type="molecule type" value="Genomic_DNA"/>
</dbReference>
<dbReference type="Pfam" id="PF13580">
    <property type="entry name" value="SIS_2"/>
    <property type="match status" value="1"/>
</dbReference>
<evidence type="ECO:0000313" key="2">
    <source>
        <dbReference type="EMBL" id="NGN67395.1"/>
    </source>
</evidence>
<evidence type="ECO:0000259" key="1">
    <source>
        <dbReference type="PROSITE" id="PS51464"/>
    </source>
</evidence>
<protein>
    <submittedName>
        <fullName evidence="2">SIS domain-containing protein</fullName>
    </submittedName>
</protein>
<organism evidence="2 3">
    <name type="scientific">Streptomyces coryli</name>
    <dbReference type="NCBI Taxonomy" id="1128680"/>
    <lineage>
        <taxon>Bacteria</taxon>
        <taxon>Bacillati</taxon>
        <taxon>Actinomycetota</taxon>
        <taxon>Actinomycetes</taxon>
        <taxon>Kitasatosporales</taxon>
        <taxon>Streptomycetaceae</taxon>
        <taxon>Streptomyces</taxon>
    </lineage>
</organism>
<sequence length="198" mass="21117">MPADPAHQLADHLGVAERTRELIPELHKVAQRLIDVYAADGRLYTFGNGGSAADAQHLAGELIGRYLRERRPLPAVSLATDPTVVSCIGNDYAFDDVFARQVTALARPGDMVIAFSTSGRSGNVVRGLEAARAAGATTVLFAGGDHGGRPAADHADHVLTVPATATARIQEMHLTLLHLLSEQVDDWAAQTDDHRQEA</sequence>
<proteinExistence type="predicted"/>
<dbReference type="InterPro" id="IPR050099">
    <property type="entry name" value="SIS_GmhA/DiaA_subfam"/>
</dbReference>
<dbReference type="PANTHER" id="PTHR30390:SF6">
    <property type="entry name" value="DNAA INITIATOR-ASSOCIATING PROTEIN DIAA"/>
    <property type="match status" value="1"/>
</dbReference>
<evidence type="ECO:0000313" key="3">
    <source>
        <dbReference type="Proteomes" id="UP000481583"/>
    </source>
</evidence>
<dbReference type="PROSITE" id="PS51464">
    <property type="entry name" value="SIS"/>
    <property type="match status" value="1"/>
</dbReference>
<dbReference type="Gene3D" id="3.40.50.10490">
    <property type="entry name" value="Glucose-6-phosphate isomerase like protein, domain 1"/>
    <property type="match status" value="1"/>
</dbReference>
<dbReference type="SUPFAM" id="SSF53697">
    <property type="entry name" value="SIS domain"/>
    <property type="match status" value="1"/>
</dbReference>
<dbReference type="InterPro" id="IPR001347">
    <property type="entry name" value="SIS_dom"/>
</dbReference>
<gene>
    <name evidence="2" type="ORF">G5C51_26260</name>
</gene>
<dbReference type="CDD" id="cd05006">
    <property type="entry name" value="SIS_GmhA"/>
    <property type="match status" value="1"/>
</dbReference>
<dbReference type="PANTHER" id="PTHR30390">
    <property type="entry name" value="SEDOHEPTULOSE 7-PHOSPHATE ISOMERASE / DNAA INITIATOR-ASSOCIATING FACTOR FOR REPLICATION INITIATION"/>
    <property type="match status" value="1"/>
</dbReference>
<dbReference type="Proteomes" id="UP000481583">
    <property type="component" value="Unassembled WGS sequence"/>
</dbReference>
<reference evidence="2 3" key="1">
    <citation type="submission" date="2020-02" db="EMBL/GenBank/DDBJ databases">
        <title>Whole-genome analyses of novel actinobacteria.</title>
        <authorList>
            <person name="Sahin N."/>
        </authorList>
    </citation>
    <scope>NUCLEOTIDE SEQUENCE [LARGE SCALE GENOMIC DNA]</scope>
    <source>
        <strain evidence="2 3">A7024</strain>
    </source>
</reference>
<feature type="domain" description="SIS" evidence="1">
    <location>
        <begin position="33"/>
        <end position="194"/>
    </location>
</feature>
<accession>A0A6G4U584</accession>
<dbReference type="GO" id="GO:1901135">
    <property type="term" value="P:carbohydrate derivative metabolic process"/>
    <property type="evidence" value="ECO:0007669"/>
    <property type="project" value="InterPro"/>
</dbReference>
<comment type="caution">
    <text evidence="2">The sequence shown here is derived from an EMBL/GenBank/DDBJ whole genome shotgun (WGS) entry which is preliminary data.</text>
</comment>
<dbReference type="GO" id="GO:0097367">
    <property type="term" value="F:carbohydrate derivative binding"/>
    <property type="evidence" value="ECO:0007669"/>
    <property type="project" value="InterPro"/>
</dbReference>
<name>A0A6G4U584_9ACTN</name>
<keyword evidence="3" id="KW-1185">Reference proteome</keyword>
<dbReference type="RefSeq" id="WP_165240691.1">
    <property type="nucleotide sequence ID" value="NZ_JAAKZV010000140.1"/>
</dbReference>
<dbReference type="AlphaFoldDB" id="A0A6G4U584"/>
<dbReference type="InterPro" id="IPR035461">
    <property type="entry name" value="GmhA/DiaA"/>
</dbReference>